<name>A0A1Z5KQN9_FISSO</name>
<feature type="compositionally biased region" description="Polar residues" evidence="1">
    <location>
        <begin position="128"/>
        <end position="165"/>
    </location>
</feature>
<feature type="domain" description="PDZ" evidence="4">
    <location>
        <begin position="318"/>
        <end position="387"/>
    </location>
</feature>
<dbReference type="InParanoid" id="A0A1Z5KQN9"/>
<sequence>MKVLLSVAWILPAVNSQFTASPTPPDVVVETEAPVAAPTLQPTVGVIATEQPTLPLSTPEPTQLPTTAPIAVPVTVPVAVPVSPPPTAAPIVLPVAVPTPPPVVAPVLVATPAPTLFPTPDVVIVETPSPTGSPVATPIATTLSPTVRQAIETSSPTSTSDSGNINPPPTNEEDDELLSLPAWIGIGVGGLILLGAIVFVALRGGGNQSGASVPASRHTKETRMSSQPEVEIQITNDDDISTIGYPTVATRSYRGDQQSLPTIDYDYTRSYGAGQDGSVVSSAAGTMGDTVTPSVTTALLNRMSDTRAPSERSSKSTRVVEIVAPAGKLGVVLDASDDPEDPIGCPVVHTVKENSPLIGQLQVGDKLIALDDEDVRGMTAMQVSKLISMKSANPRRKFTVLRPL</sequence>
<evidence type="ECO:0000256" key="1">
    <source>
        <dbReference type="SAM" id="MobiDB-lite"/>
    </source>
</evidence>
<feature type="region of interest" description="Disordered" evidence="1">
    <location>
        <begin position="128"/>
        <end position="174"/>
    </location>
</feature>
<proteinExistence type="predicted"/>
<dbReference type="AlphaFoldDB" id="A0A1Z5KQN9"/>
<evidence type="ECO:0000256" key="2">
    <source>
        <dbReference type="SAM" id="Phobius"/>
    </source>
</evidence>
<accession>A0A1Z5KQN9</accession>
<dbReference type="InterPro" id="IPR036034">
    <property type="entry name" value="PDZ_sf"/>
</dbReference>
<dbReference type="Gene3D" id="2.30.42.10">
    <property type="match status" value="1"/>
</dbReference>
<keyword evidence="2" id="KW-1133">Transmembrane helix</keyword>
<keyword evidence="2" id="KW-0472">Membrane</keyword>
<dbReference type="CDD" id="cd00136">
    <property type="entry name" value="PDZ_canonical"/>
    <property type="match status" value="1"/>
</dbReference>
<dbReference type="PANTHER" id="PTHR38909:SF1">
    <property type="entry name" value="G PROTEIN GAMMA DOMAIN-CONTAINING PROTEIN"/>
    <property type="match status" value="1"/>
</dbReference>
<dbReference type="SMART" id="SM00228">
    <property type="entry name" value="PDZ"/>
    <property type="match status" value="1"/>
</dbReference>
<dbReference type="OrthoDB" id="75502at2759"/>
<reference evidence="5 6" key="1">
    <citation type="journal article" date="2015" name="Plant Cell">
        <title>Oil accumulation by the oleaginous diatom Fistulifera solaris as revealed by the genome and transcriptome.</title>
        <authorList>
            <person name="Tanaka T."/>
            <person name="Maeda Y."/>
            <person name="Veluchamy A."/>
            <person name="Tanaka M."/>
            <person name="Abida H."/>
            <person name="Marechal E."/>
            <person name="Bowler C."/>
            <person name="Muto M."/>
            <person name="Sunaga Y."/>
            <person name="Tanaka M."/>
            <person name="Yoshino T."/>
            <person name="Taniguchi T."/>
            <person name="Fukuda Y."/>
            <person name="Nemoto M."/>
            <person name="Matsumoto M."/>
            <person name="Wong P.S."/>
            <person name="Aburatani S."/>
            <person name="Fujibuchi W."/>
        </authorList>
    </citation>
    <scope>NUCLEOTIDE SEQUENCE [LARGE SCALE GENOMIC DNA]</scope>
    <source>
        <strain evidence="5 6">JPCC DA0580</strain>
    </source>
</reference>
<dbReference type="Proteomes" id="UP000198406">
    <property type="component" value="Unassembled WGS sequence"/>
</dbReference>
<evidence type="ECO:0000256" key="3">
    <source>
        <dbReference type="SAM" id="SignalP"/>
    </source>
</evidence>
<evidence type="ECO:0000259" key="4">
    <source>
        <dbReference type="PROSITE" id="PS50106"/>
    </source>
</evidence>
<dbReference type="PROSITE" id="PS50106">
    <property type="entry name" value="PDZ"/>
    <property type="match status" value="1"/>
</dbReference>
<dbReference type="Pfam" id="PF00595">
    <property type="entry name" value="PDZ"/>
    <property type="match status" value="1"/>
</dbReference>
<keyword evidence="2" id="KW-0812">Transmembrane</keyword>
<protein>
    <recommendedName>
        <fullName evidence="4">PDZ domain-containing protein</fullName>
    </recommendedName>
</protein>
<dbReference type="EMBL" id="BDSP01000274">
    <property type="protein sequence ID" value="GAX28497.1"/>
    <property type="molecule type" value="Genomic_DNA"/>
</dbReference>
<keyword evidence="6" id="KW-1185">Reference proteome</keyword>
<gene>
    <name evidence="5" type="ORF">FisN_38Hh009</name>
</gene>
<feature type="transmembrane region" description="Helical" evidence="2">
    <location>
        <begin position="180"/>
        <end position="202"/>
    </location>
</feature>
<dbReference type="InterPro" id="IPR001478">
    <property type="entry name" value="PDZ"/>
</dbReference>
<feature type="region of interest" description="Disordered" evidence="1">
    <location>
        <begin position="207"/>
        <end position="228"/>
    </location>
</feature>
<evidence type="ECO:0000313" key="5">
    <source>
        <dbReference type="EMBL" id="GAX28497.1"/>
    </source>
</evidence>
<feature type="signal peptide" evidence="3">
    <location>
        <begin position="1"/>
        <end position="16"/>
    </location>
</feature>
<feature type="chain" id="PRO_5013346362" description="PDZ domain-containing protein" evidence="3">
    <location>
        <begin position="17"/>
        <end position="404"/>
    </location>
</feature>
<comment type="caution">
    <text evidence="5">The sequence shown here is derived from an EMBL/GenBank/DDBJ whole genome shotgun (WGS) entry which is preliminary data.</text>
</comment>
<dbReference type="PANTHER" id="PTHR38909">
    <property type="entry name" value="G PROTEIN GAMMA DOMAIN-CONTAINING PROTEIN"/>
    <property type="match status" value="1"/>
</dbReference>
<keyword evidence="3" id="KW-0732">Signal</keyword>
<dbReference type="SUPFAM" id="SSF50156">
    <property type="entry name" value="PDZ domain-like"/>
    <property type="match status" value="1"/>
</dbReference>
<evidence type="ECO:0000313" key="6">
    <source>
        <dbReference type="Proteomes" id="UP000198406"/>
    </source>
</evidence>
<organism evidence="5 6">
    <name type="scientific">Fistulifera solaris</name>
    <name type="common">Oleaginous diatom</name>
    <dbReference type="NCBI Taxonomy" id="1519565"/>
    <lineage>
        <taxon>Eukaryota</taxon>
        <taxon>Sar</taxon>
        <taxon>Stramenopiles</taxon>
        <taxon>Ochrophyta</taxon>
        <taxon>Bacillariophyta</taxon>
        <taxon>Bacillariophyceae</taxon>
        <taxon>Bacillariophycidae</taxon>
        <taxon>Naviculales</taxon>
        <taxon>Naviculaceae</taxon>
        <taxon>Fistulifera</taxon>
    </lineage>
</organism>